<evidence type="ECO:0000256" key="1">
    <source>
        <dbReference type="SAM" id="MobiDB-lite"/>
    </source>
</evidence>
<sequence length="169" mass="18684">MFAARRSAASTRQLLRQTPRRFGSHSAHSEPVNEGVGRSFYVTVGTIVSSYLLYRISAASQDSGSESFIAGLINKYSISQEVLEQRNAIHTALLEKAAEDRHLLQSQGHAEAVVLMQPDMFNARSPYNVSPGSQADLSAVVAHYERQNKDIEEARVARMKDGNVQSIYD</sequence>
<gene>
    <name evidence="2" type="ORF">N7458_006204</name>
</gene>
<proteinExistence type="predicted"/>
<comment type="caution">
    <text evidence="2">The sequence shown here is derived from an EMBL/GenBank/DDBJ whole genome shotgun (WGS) entry which is preliminary data.</text>
</comment>
<dbReference type="InterPro" id="IPR034444">
    <property type="entry name" value="Nuo17.8"/>
</dbReference>
<dbReference type="GO" id="GO:0005739">
    <property type="term" value="C:mitochondrion"/>
    <property type="evidence" value="ECO:0007669"/>
    <property type="project" value="InterPro"/>
</dbReference>
<reference evidence="2" key="2">
    <citation type="journal article" date="2023" name="IMA Fungus">
        <title>Comparative genomic study of the Penicillium genus elucidates a diverse pangenome and 15 lateral gene transfer events.</title>
        <authorList>
            <person name="Petersen C."/>
            <person name="Sorensen T."/>
            <person name="Nielsen M.R."/>
            <person name="Sondergaard T.E."/>
            <person name="Sorensen J.L."/>
            <person name="Fitzpatrick D.A."/>
            <person name="Frisvad J.C."/>
            <person name="Nielsen K.L."/>
        </authorList>
    </citation>
    <scope>NUCLEOTIDE SEQUENCE</scope>
    <source>
        <strain evidence="2">IBT 16125</strain>
    </source>
</reference>
<dbReference type="EMBL" id="JAPVEA010000006">
    <property type="protein sequence ID" value="KAJ5449755.1"/>
    <property type="molecule type" value="Genomic_DNA"/>
</dbReference>
<protein>
    <submittedName>
        <fullName evidence="2">Uncharacterized protein</fullName>
    </submittedName>
</protein>
<evidence type="ECO:0000313" key="2">
    <source>
        <dbReference type="EMBL" id="KAJ5449755.1"/>
    </source>
</evidence>
<accession>A0AAD6G2N3</accession>
<feature type="region of interest" description="Disordered" evidence="1">
    <location>
        <begin position="1"/>
        <end position="31"/>
    </location>
</feature>
<name>A0AAD6G2N3_9EURO</name>
<dbReference type="PANTHER" id="PTHR42100">
    <property type="entry name" value="OXIDOREDUCTASE 178 KDA SUBUNIT, PUTATIVE (AFU_ORTHOLOGUE AFUA_8G04320)-RELATED"/>
    <property type="match status" value="1"/>
</dbReference>
<dbReference type="AlphaFoldDB" id="A0AAD6G2N3"/>
<dbReference type="PANTHER" id="PTHR42100:SF1">
    <property type="entry name" value="OXIDOREDUCTASE 178 KDA SUBUNIT, PUTATIVE (AFU_ORTHOLOGUE AFUA_8G04320)-RELATED"/>
    <property type="match status" value="1"/>
</dbReference>
<evidence type="ECO:0000313" key="3">
    <source>
        <dbReference type="Proteomes" id="UP001213681"/>
    </source>
</evidence>
<dbReference type="GeneID" id="81599829"/>
<dbReference type="RefSeq" id="XP_056765290.1">
    <property type="nucleotide sequence ID" value="XM_056909586.1"/>
</dbReference>
<reference evidence="2" key="1">
    <citation type="submission" date="2022-12" db="EMBL/GenBank/DDBJ databases">
        <authorList>
            <person name="Petersen C."/>
        </authorList>
    </citation>
    <scope>NUCLEOTIDE SEQUENCE</scope>
    <source>
        <strain evidence="2">IBT 16125</strain>
    </source>
</reference>
<keyword evidence="3" id="KW-1185">Reference proteome</keyword>
<dbReference type="Proteomes" id="UP001213681">
    <property type="component" value="Unassembled WGS sequence"/>
</dbReference>
<organism evidence="2 3">
    <name type="scientific">Penicillium daleae</name>
    <dbReference type="NCBI Taxonomy" id="63821"/>
    <lineage>
        <taxon>Eukaryota</taxon>
        <taxon>Fungi</taxon>
        <taxon>Dikarya</taxon>
        <taxon>Ascomycota</taxon>
        <taxon>Pezizomycotina</taxon>
        <taxon>Eurotiomycetes</taxon>
        <taxon>Eurotiomycetidae</taxon>
        <taxon>Eurotiales</taxon>
        <taxon>Aspergillaceae</taxon>
        <taxon>Penicillium</taxon>
    </lineage>
</organism>